<feature type="region of interest" description="Disordered" evidence="3">
    <location>
        <begin position="117"/>
        <end position="148"/>
    </location>
</feature>
<dbReference type="Proteomes" id="UP001610728">
    <property type="component" value="Unassembled WGS sequence"/>
</dbReference>
<dbReference type="SUPFAM" id="SSF52799">
    <property type="entry name" value="(Phosphotyrosine protein) phosphatases II"/>
    <property type="match status" value="1"/>
</dbReference>
<keyword evidence="2" id="KW-0378">Hydrolase</keyword>
<dbReference type="CDD" id="cd14497">
    <property type="entry name" value="PTP_PTEN-like"/>
    <property type="match status" value="1"/>
</dbReference>
<evidence type="ECO:0000256" key="3">
    <source>
        <dbReference type="SAM" id="MobiDB-lite"/>
    </source>
</evidence>
<feature type="region of interest" description="Disordered" evidence="3">
    <location>
        <begin position="475"/>
        <end position="510"/>
    </location>
</feature>
<dbReference type="InterPro" id="IPR016130">
    <property type="entry name" value="Tyr_Pase_AS"/>
</dbReference>
<evidence type="ECO:0000313" key="7">
    <source>
        <dbReference type="Proteomes" id="UP001610728"/>
    </source>
</evidence>
<dbReference type="InterPro" id="IPR000340">
    <property type="entry name" value="Dual-sp_phosphatase_cat-dom"/>
</dbReference>
<feature type="region of interest" description="Disordered" evidence="3">
    <location>
        <begin position="36"/>
        <end position="63"/>
    </location>
</feature>
<evidence type="ECO:0000259" key="4">
    <source>
        <dbReference type="PROSITE" id="PS50056"/>
    </source>
</evidence>
<protein>
    <recommendedName>
        <fullName evidence="1">phosphatidylinositol-3,4,5-trisphosphate 3-phosphatase</fullName>
        <ecNumber evidence="1">3.1.3.67</ecNumber>
    </recommendedName>
</protein>
<organism evidence="6 7">
    <name type="scientific">Ceratocystis lukuohia</name>
    <dbReference type="NCBI Taxonomy" id="2019550"/>
    <lineage>
        <taxon>Eukaryota</taxon>
        <taxon>Fungi</taxon>
        <taxon>Dikarya</taxon>
        <taxon>Ascomycota</taxon>
        <taxon>Pezizomycotina</taxon>
        <taxon>Sordariomycetes</taxon>
        <taxon>Hypocreomycetidae</taxon>
        <taxon>Microascales</taxon>
        <taxon>Ceratocystidaceae</taxon>
        <taxon>Ceratocystis</taxon>
    </lineage>
</organism>
<dbReference type="PROSITE" id="PS51181">
    <property type="entry name" value="PPASE_TENSIN"/>
    <property type="match status" value="1"/>
</dbReference>
<dbReference type="RefSeq" id="XP_070858288.1">
    <property type="nucleotide sequence ID" value="XM_071003185.1"/>
</dbReference>
<dbReference type="InterPro" id="IPR029021">
    <property type="entry name" value="Prot-tyrosine_phosphatase-like"/>
</dbReference>
<evidence type="ECO:0000259" key="5">
    <source>
        <dbReference type="PROSITE" id="PS51181"/>
    </source>
</evidence>
<accession>A0ABR4MFQ7</accession>
<feature type="compositionally biased region" description="Polar residues" evidence="3">
    <location>
        <begin position="487"/>
        <end position="510"/>
    </location>
</feature>
<evidence type="ECO:0000256" key="1">
    <source>
        <dbReference type="ARBA" id="ARBA00013015"/>
    </source>
</evidence>
<evidence type="ECO:0000256" key="2">
    <source>
        <dbReference type="ARBA" id="ARBA00022801"/>
    </source>
</evidence>
<dbReference type="EMBL" id="JABSNW010000005">
    <property type="protein sequence ID" value="KAL2887108.1"/>
    <property type="molecule type" value="Genomic_DNA"/>
</dbReference>
<feature type="compositionally biased region" description="Polar residues" evidence="3">
    <location>
        <begin position="117"/>
        <end position="132"/>
    </location>
</feature>
<dbReference type="InterPro" id="IPR000387">
    <property type="entry name" value="Tyr_Pase_dom"/>
</dbReference>
<feature type="domain" description="Phosphatase tensin-type" evidence="5">
    <location>
        <begin position="218"/>
        <end position="419"/>
    </location>
</feature>
<dbReference type="InterPro" id="IPR051281">
    <property type="entry name" value="Dual-spec_lipid-protein_phosph"/>
</dbReference>
<dbReference type="InterPro" id="IPR003595">
    <property type="entry name" value="Tyr_Pase_cat"/>
</dbReference>
<feature type="domain" description="Tyrosine specific protein phosphatases" evidence="4">
    <location>
        <begin position="349"/>
        <end position="391"/>
    </location>
</feature>
<dbReference type="Gene3D" id="3.90.190.10">
    <property type="entry name" value="Protein tyrosine phosphatase superfamily"/>
    <property type="match status" value="1"/>
</dbReference>
<sequence length="736" mass="81328">MAMPQSKAISSSGGLSLLNPPNFDHAQYIEPSKTLLLSDKSKGTEPKGQDKTTTAYTIRRSRPSRLFLHPHAVNSRPNLGGSSHLARQNLIAPSILVSASDSELRYMSTHPVSIQSPVSHSALSTSPTSVPATQPIRHTRSHIQQRRIDPQILSQSYPESHSHTGVQPRAASKALTLRPVSIFSRSWAAFEQTATFILTHSELTRSMAPFLRRIVAGPRVMHEESGLDLCYVTPQLLVTSGPAQDVFKSSYRTPLPQLLAFLKSRHHDNWAIWEFRAEGTGYPDEAVENRIHHYPWPDHQPPPFRLIPLMMASMRNWLKEDCAETTDTGAVESTSLPKSDLPDDCPAANGRVVVIHCKAGKGRSGSVACSYLISECGWEVQQALDRFTSRRMKAGYGEGVSIPSQLRWIDYVDRWTRGGKKYTDRAIEILEIRTWGLRPGVKLEVKSYANGGKEIKVVHRFKRDERVVVDNLERDDKAGFRPKPSSLDGSTRSHVIPQTSHPGGSSGTAWQEYNQKTSRTWFGAAFGNFSFFQALASSFTSKSESASIISSPGDSIISQASQANSRLSAEDKAQQNGPAVIFRPETPIRIANNDVQVSLERRTFTPSPLPFNAMTSLAYAWFNAFFEGDGESGVFEVPWEAMDGVRGSSAKGSRALDRMEVVWRVARDGDVTSENIEEPAMGEKVPEMEPAIWSSTVDLESKLVAHITTELVDPLKSVKTADTDGKPLKEISVVTL</sequence>
<dbReference type="PROSITE" id="PS00383">
    <property type="entry name" value="TYR_PHOSPHATASE_1"/>
    <property type="match status" value="1"/>
</dbReference>
<gene>
    <name evidence="6" type="ORF">HOO65_050229</name>
</gene>
<dbReference type="EC" id="3.1.3.67" evidence="1"/>
<dbReference type="PANTHER" id="PTHR12305">
    <property type="entry name" value="PHOSPHATASE WITH HOMOLOGY TO TENSIN"/>
    <property type="match status" value="1"/>
</dbReference>
<evidence type="ECO:0000313" key="6">
    <source>
        <dbReference type="EMBL" id="KAL2887108.1"/>
    </source>
</evidence>
<proteinExistence type="predicted"/>
<dbReference type="InterPro" id="IPR029023">
    <property type="entry name" value="Tensin_phosphatase"/>
</dbReference>
<dbReference type="GeneID" id="98118841"/>
<feature type="compositionally biased region" description="Basic and acidic residues" evidence="3">
    <location>
        <begin position="39"/>
        <end position="50"/>
    </location>
</feature>
<comment type="caution">
    <text evidence="6">The sequence shown here is derived from an EMBL/GenBank/DDBJ whole genome shotgun (WGS) entry which is preliminary data.</text>
</comment>
<dbReference type="Pfam" id="PF00782">
    <property type="entry name" value="DSPc"/>
    <property type="match status" value="1"/>
</dbReference>
<reference evidence="6 7" key="1">
    <citation type="submission" date="2020-05" db="EMBL/GenBank/DDBJ databases">
        <title>Ceratocystis lukuohia genome.</title>
        <authorList>
            <person name="Harrington T.C."/>
            <person name="Kim K."/>
            <person name="Mayers C.G."/>
        </authorList>
    </citation>
    <scope>NUCLEOTIDE SEQUENCE [LARGE SCALE GENOMIC DNA]</scope>
    <source>
        <strain evidence="6 7">C4212</strain>
    </source>
</reference>
<dbReference type="PROSITE" id="PS50056">
    <property type="entry name" value="TYR_PHOSPHATASE_2"/>
    <property type="match status" value="1"/>
</dbReference>
<keyword evidence="7" id="KW-1185">Reference proteome</keyword>
<dbReference type="SMART" id="SM00404">
    <property type="entry name" value="PTPc_motif"/>
    <property type="match status" value="1"/>
</dbReference>
<name>A0ABR4MFQ7_9PEZI</name>
<dbReference type="PANTHER" id="PTHR12305:SF81">
    <property type="entry name" value="PHOSPHATIDYLINOSITOL 3,4,5-TRISPHOSPHATE 3-PHOSPHATASE AND DUAL-SPECIFICITY PROTEIN PHOSPHATASE PTEN"/>
    <property type="match status" value="1"/>
</dbReference>